<proteinExistence type="predicted"/>
<reference evidence="1" key="1">
    <citation type="journal article" date="2023" name="Science">
        <title>Genome structures resolve the early diversification of teleost fishes.</title>
        <authorList>
            <person name="Parey E."/>
            <person name="Louis A."/>
            <person name="Montfort J."/>
            <person name="Bouchez O."/>
            <person name="Roques C."/>
            <person name="Iampietro C."/>
            <person name="Lluch J."/>
            <person name="Castinel A."/>
            <person name="Donnadieu C."/>
            <person name="Desvignes T."/>
            <person name="Floi Bucao C."/>
            <person name="Jouanno E."/>
            <person name="Wen M."/>
            <person name="Mejri S."/>
            <person name="Dirks R."/>
            <person name="Jansen H."/>
            <person name="Henkel C."/>
            <person name="Chen W.J."/>
            <person name="Zahm M."/>
            <person name="Cabau C."/>
            <person name="Klopp C."/>
            <person name="Thompson A.W."/>
            <person name="Robinson-Rechavi M."/>
            <person name="Braasch I."/>
            <person name="Lecointre G."/>
            <person name="Bobe J."/>
            <person name="Postlethwait J.H."/>
            <person name="Berthelot C."/>
            <person name="Roest Crollius H."/>
            <person name="Guiguen Y."/>
        </authorList>
    </citation>
    <scope>NUCLEOTIDE SEQUENCE</scope>
    <source>
        <strain evidence="1">WJC10195</strain>
    </source>
</reference>
<dbReference type="Proteomes" id="UP001152622">
    <property type="component" value="Chromosome 20"/>
</dbReference>
<protein>
    <submittedName>
        <fullName evidence="1">Uncharacterized protein</fullName>
    </submittedName>
</protein>
<comment type="caution">
    <text evidence="1">The sequence shown here is derived from an EMBL/GenBank/DDBJ whole genome shotgun (WGS) entry which is preliminary data.</text>
</comment>
<dbReference type="EMBL" id="JAINUF010000020">
    <property type="protein sequence ID" value="KAJ8335521.1"/>
    <property type="molecule type" value="Genomic_DNA"/>
</dbReference>
<gene>
    <name evidence="1" type="ORF">SKAU_G00388630</name>
</gene>
<evidence type="ECO:0000313" key="2">
    <source>
        <dbReference type="Proteomes" id="UP001152622"/>
    </source>
</evidence>
<keyword evidence="2" id="KW-1185">Reference proteome</keyword>
<accession>A0A9Q1IDE3</accession>
<name>A0A9Q1IDE3_SYNKA</name>
<sequence>MVQTVKTKAVNMHTWLSESQLFLVRSRQCCVSPRSAIPFGPLWAQGPHLNVKTHSRSEFSASIRYAIISAHRPNHWGPVSGDAE</sequence>
<dbReference type="AlphaFoldDB" id="A0A9Q1IDE3"/>
<evidence type="ECO:0000313" key="1">
    <source>
        <dbReference type="EMBL" id="KAJ8335521.1"/>
    </source>
</evidence>
<organism evidence="1 2">
    <name type="scientific">Synaphobranchus kaupii</name>
    <name type="common">Kaup's arrowtooth eel</name>
    <dbReference type="NCBI Taxonomy" id="118154"/>
    <lineage>
        <taxon>Eukaryota</taxon>
        <taxon>Metazoa</taxon>
        <taxon>Chordata</taxon>
        <taxon>Craniata</taxon>
        <taxon>Vertebrata</taxon>
        <taxon>Euteleostomi</taxon>
        <taxon>Actinopterygii</taxon>
        <taxon>Neopterygii</taxon>
        <taxon>Teleostei</taxon>
        <taxon>Anguilliformes</taxon>
        <taxon>Synaphobranchidae</taxon>
        <taxon>Synaphobranchus</taxon>
    </lineage>
</organism>